<evidence type="ECO:0000313" key="4">
    <source>
        <dbReference type="Proteomes" id="UP000256877"/>
    </source>
</evidence>
<gene>
    <name evidence="2" type="ORF">CGL51_02630</name>
    <name evidence="3" type="ORF">CGL52_03550</name>
</gene>
<sequence>MAYIRLASVEADIKNAVVRHNLNHLFQVDIVVVYNPNSRSKAVARIWGINKIFQEVLGLNPVYIMELLRPFKRLSCAERVKVIAHELAHIPATKSGALRPHNKAFWRDYKLYAGLFKCEDFPSLKINAGF</sequence>
<organism evidence="3 4">
    <name type="scientific">Pyrobaculum aerophilum</name>
    <dbReference type="NCBI Taxonomy" id="13773"/>
    <lineage>
        <taxon>Archaea</taxon>
        <taxon>Thermoproteota</taxon>
        <taxon>Thermoprotei</taxon>
        <taxon>Thermoproteales</taxon>
        <taxon>Thermoproteaceae</taxon>
        <taxon>Pyrobaculum</taxon>
    </lineage>
</organism>
<dbReference type="EMBL" id="NMUE01000005">
    <property type="protein sequence ID" value="RFA97560.1"/>
    <property type="molecule type" value="Genomic_DNA"/>
</dbReference>
<dbReference type="PIRSF" id="PIRSF014405">
    <property type="entry name" value="UCP014405"/>
    <property type="match status" value="1"/>
</dbReference>
<evidence type="ECO:0000313" key="5">
    <source>
        <dbReference type="Proteomes" id="UP000257123"/>
    </source>
</evidence>
<dbReference type="EMBL" id="NMUF01000006">
    <property type="protein sequence ID" value="RFA99445.1"/>
    <property type="molecule type" value="Genomic_DNA"/>
</dbReference>
<evidence type="ECO:0000313" key="2">
    <source>
        <dbReference type="EMBL" id="RFA97560.1"/>
    </source>
</evidence>
<dbReference type="OrthoDB" id="26976at2157"/>
<dbReference type="Proteomes" id="UP000257123">
    <property type="component" value="Unassembled WGS sequence"/>
</dbReference>
<reference evidence="4 5" key="1">
    <citation type="submission" date="2017-07" db="EMBL/GenBank/DDBJ databases">
        <title>Draft genome sequence of aerobic hyperthermophilic archaea, Pyrobaculum aerophilum YKB31 and YKB32.</title>
        <authorList>
            <person name="Mochizuki T."/>
            <person name="Berliner A.J."/>
            <person name="Yoshida-Takashima Y."/>
            <person name="Takaki Y."/>
            <person name="Nunoura T."/>
            <person name="Takai K."/>
        </authorList>
    </citation>
    <scope>NUCLEOTIDE SEQUENCE [LARGE SCALE GENOMIC DNA]</scope>
    <source>
        <strain evidence="2 5">YKB31</strain>
        <strain evidence="3 4">YKB32</strain>
    </source>
</reference>
<protein>
    <submittedName>
        <fullName evidence="3">Metallopeptidase</fullName>
    </submittedName>
</protein>
<name>A0A371R5T1_9CREN</name>
<dbReference type="Pfam" id="PF18894">
    <property type="entry name" value="PhageMetallopep"/>
    <property type="match status" value="1"/>
</dbReference>
<dbReference type="Proteomes" id="UP000256877">
    <property type="component" value="Unassembled WGS sequence"/>
</dbReference>
<dbReference type="RefSeq" id="WP_116420590.1">
    <property type="nucleotide sequence ID" value="NZ_NMUE01000005.1"/>
</dbReference>
<accession>A0A371R5T1</accession>
<proteinExistence type="predicted"/>
<dbReference type="InterPro" id="IPR012372">
    <property type="entry name" value="UCP014405_Zn-bd"/>
</dbReference>
<comment type="caution">
    <text evidence="3">The sequence shown here is derived from an EMBL/GenBank/DDBJ whole genome shotgun (WGS) entry which is preliminary data.</text>
</comment>
<evidence type="ECO:0000313" key="3">
    <source>
        <dbReference type="EMBL" id="RFA99445.1"/>
    </source>
</evidence>
<dbReference type="AlphaFoldDB" id="A0A371R5T1"/>
<feature type="domain" description="Putative phage metallopeptidase" evidence="1">
    <location>
        <begin position="3"/>
        <end position="112"/>
    </location>
</feature>
<evidence type="ECO:0000259" key="1">
    <source>
        <dbReference type="Pfam" id="PF18894"/>
    </source>
</evidence>
<dbReference type="InterPro" id="IPR043998">
    <property type="entry name" value="Put_Metallopep"/>
</dbReference>